<sequence>MKLEKETKDMKNWKIATLVFVGLLTLSGLASAGETLYNGIELPDEWPPEYPKITRDPMPVPYLEDPPSVMPIDVGRQLFVDDFLIEETTLSRTFHQPEYYEEPVIEPDDTRAGMYAAPFSGGACYDPADNLFKMWYTRTRPHATCYATSKDGIHWEKPELDVEAGTNIVLNPEGFNSTAIMLDQWAKDPNERFKYFASERAEGIDGWFAGHRTSADGIHWSELKETRPRIWGDRSTAFYNPFRKVWVFSQRTEDENGWRSRSYVEGPTAEEMLAEIRFNELDTVEGKSVQWAGADKLDPHHTDARFAHIEPQLYTLDASPYESIMLGQFSIWQGPENGPCGDLNIQKRNDILLGFSRDGFHWDRPSRQRFIASTWDRRSWRYGNVQSCAAGPLVVGDKLHFYFSAHAAPKSRRWDTDAVTGLAMLRRDGFASMDASGKAGTLTTTHLTFEGKNLFVNVDCPEGELKVEILDENGEAFKNFTLEKCTPISVDKTLVRVNWRGSKDLAALSGKPVRFRFNLTNGSLYAFWVSPDESGASHGHIGAGGSGFTRPKDTVGKD</sequence>
<feature type="region of interest" description="Disordered" evidence="1">
    <location>
        <begin position="539"/>
        <end position="558"/>
    </location>
</feature>
<dbReference type="Gene3D" id="2.115.10.20">
    <property type="entry name" value="Glycosyl hydrolase domain, family 43"/>
    <property type="match status" value="1"/>
</dbReference>
<name>A0A5B9QHH1_9BACT</name>
<proteinExistence type="predicted"/>
<evidence type="ECO:0008006" key="4">
    <source>
        <dbReference type="Google" id="ProtNLM"/>
    </source>
</evidence>
<dbReference type="SUPFAM" id="SSF75005">
    <property type="entry name" value="Arabinanase/levansucrase/invertase"/>
    <property type="match status" value="1"/>
</dbReference>
<evidence type="ECO:0000256" key="1">
    <source>
        <dbReference type="SAM" id="MobiDB-lite"/>
    </source>
</evidence>
<evidence type="ECO:0000313" key="2">
    <source>
        <dbReference type="EMBL" id="QEG37389.1"/>
    </source>
</evidence>
<gene>
    <name evidence="2" type="ORF">Pr1d_47320</name>
</gene>
<dbReference type="AlphaFoldDB" id="A0A5B9QHH1"/>
<dbReference type="InterPro" id="IPR023296">
    <property type="entry name" value="Glyco_hydro_beta-prop_sf"/>
</dbReference>
<reference evidence="2 3" key="1">
    <citation type="submission" date="2019-08" db="EMBL/GenBank/DDBJ databases">
        <title>Deep-cultivation of Planctomycetes and their phenomic and genomic characterization uncovers novel biology.</title>
        <authorList>
            <person name="Wiegand S."/>
            <person name="Jogler M."/>
            <person name="Boedeker C."/>
            <person name="Pinto D."/>
            <person name="Vollmers J."/>
            <person name="Rivas-Marin E."/>
            <person name="Kohn T."/>
            <person name="Peeters S.H."/>
            <person name="Heuer A."/>
            <person name="Rast P."/>
            <person name="Oberbeckmann S."/>
            <person name="Bunk B."/>
            <person name="Jeske O."/>
            <person name="Meyerdierks A."/>
            <person name="Storesund J.E."/>
            <person name="Kallscheuer N."/>
            <person name="Luecker S."/>
            <person name="Lage O.M."/>
            <person name="Pohl T."/>
            <person name="Merkel B.J."/>
            <person name="Hornburger P."/>
            <person name="Mueller R.-W."/>
            <person name="Bruemmer F."/>
            <person name="Labrenz M."/>
            <person name="Spormann A.M."/>
            <person name="Op den Camp H."/>
            <person name="Overmann J."/>
            <person name="Amann R."/>
            <person name="Jetten M.S.M."/>
            <person name="Mascher T."/>
            <person name="Medema M.H."/>
            <person name="Devos D.P."/>
            <person name="Kaster A.-K."/>
            <person name="Ovreas L."/>
            <person name="Rohde M."/>
            <person name="Galperin M.Y."/>
            <person name="Jogler C."/>
        </authorList>
    </citation>
    <scope>NUCLEOTIDE SEQUENCE [LARGE SCALE GENOMIC DNA]</scope>
    <source>
        <strain evidence="2 3">Pr1d</strain>
    </source>
</reference>
<dbReference type="KEGG" id="bgok:Pr1d_47320"/>
<keyword evidence="3" id="KW-1185">Reference proteome</keyword>
<dbReference type="EMBL" id="CP042913">
    <property type="protein sequence ID" value="QEG37389.1"/>
    <property type="molecule type" value="Genomic_DNA"/>
</dbReference>
<evidence type="ECO:0000313" key="3">
    <source>
        <dbReference type="Proteomes" id="UP000323917"/>
    </source>
</evidence>
<accession>A0A5B9QHH1</accession>
<organism evidence="2 3">
    <name type="scientific">Bythopirellula goksoeyrii</name>
    <dbReference type="NCBI Taxonomy" id="1400387"/>
    <lineage>
        <taxon>Bacteria</taxon>
        <taxon>Pseudomonadati</taxon>
        <taxon>Planctomycetota</taxon>
        <taxon>Planctomycetia</taxon>
        <taxon>Pirellulales</taxon>
        <taxon>Lacipirellulaceae</taxon>
        <taxon>Bythopirellula</taxon>
    </lineage>
</organism>
<dbReference type="Proteomes" id="UP000323917">
    <property type="component" value="Chromosome"/>
</dbReference>
<protein>
    <recommendedName>
        <fullName evidence="4">Glycosyl hydrolase family 32 N-terminal domain-containing protein</fullName>
    </recommendedName>
</protein>